<keyword evidence="1" id="KW-0812">Transmembrane</keyword>
<organism evidence="2">
    <name type="scientific">Sesamum radiatum</name>
    <name type="common">Black benniseed</name>
    <dbReference type="NCBI Taxonomy" id="300843"/>
    <lineage>
        <taxon>Eukaryota</taxon>
        <taxon>Viridiplantae</taxon>
        <taxon>Streptophyta</taxon>
        <taxon>Embryophyta</taxon>
        <taxon>Tracheophyta</taxon>
        <taxon>Spermatophyta</taxon>
        <taxon>Magnoliopsida</taxon>
        <taxon>eudicotyledons</taxon>
        <taxon>Gunneridae</taxon>
        <taxon>Pentapetalae</taxon>
        <taxon>asterids</taxon>
        <taxon>lamiids</taxon>
        <taxon>Lamiales</taxon>
        <taxon>Pedaliaceae</taxon>
        <taxon>Sesamum</taxon>
    </lineage>
</organism>
<sequence>MEKFILVALSFVISFSLQFHGFLLIFSTYSSGDTPYEQVKLYMIRLLFMVLHIVSAISYFYGKWRGWGRYVWRGFLILVHNGGAQHLGGVAAQLLPPLLGNIDSPSPQLCAAIIFSAMCLIGTYCRDDERVMVLGEFALQLGSTVGGLLLMGRN</sequence>
<proteinExistence type="predicted"/>
<keyword evidence="1" id="KW-0472">Membrane</keyword>
<name>A0AAW2RG67_SESRA</name>
<keyword evidence="1" id="KW-1133">Transmembrane helix</keyword>
<dbReference type="EMBL" id="JACGWJ010000013">
    <property type="protein sequence ID" value="KAL0378925.1"/>
    <property type="molecule type" value="Genomic_DNA"/>
</dbReference>
<comment type="caution">
    <text evidence="2">The sequence shown here is derived from an EMBL/GenBank/DDBJ whole genome shotgun (WGS) entry which is preliminary data.</text>
</comment>
<gene>
    <name evidence="2" type="ORF">Sradi_3198000</name>
</gene>
<dbReference type="AlphaFoldDB" id="A0AAW2RG67"/>
<reference evidence="2" key="2">
    <citation type="journal article" date="2024" name="Plant">
        <title>Genomic evolution and insights into agronomic trait innovations of Sesamum species.</title>
        <authorList>
            <person name="Miao H."/>
            <person name="Wang L."/>
            <person name="Qu L."/>
            <person name="Liu H."/>
            <person name="Sun Y."/>
            <person name="Le M."/>
            <person name="Wang Q."/>
            <person name="Wei S."/>
            <person name="Zheng Y."/>
            <person name="Lin W."/>
            <person name="Duan Y."/>
            <person name="Cao H."/>
            <person name="Xiong S."/>
            <person name="Wang X."/>
            <person name="Wei L."/>
            <person name="Li C."/>
            <person name="Ma Q."/>
            <person name="Ju M."/>
            <person name="Zhao R."/>
            <person name="Li G."/>
            <person name="Mu C."/>
            <person name="Tian Q."/>
            <person name="Mei H."/>
            <person name="Zhang T."/>
            <person name="Gao T."/>
            <person name="Zhang H."/>
        </authorList>
    </citation>
    <scope>NUCLEOTIDE SEQUENCE</scope>
    <source>
        <strain evidence="2">G02</strain>
    </source>
</reference>
<reference evidence="2" key="1">
    <citation type="submission" date="2020-06" db="EMBL/GenBank/DDBJ databases">
        <authorList>
            <person name="Li T."/>
            <person name="Hu X."/>
            <person name="Zhang T."/>
            <person name="Song X."/>
            <person name="Zhang H."/>
            <person name="Dai N."/>
            <person name="Sheng W."/>
            <person name="Hou X."/>
            <person name="Wei L."/>
        </authorList>
    </citation>
    <scope>NUCLEOTIDE SEQUENCE</scope>
    <source>
        <strain evidence="2">G02</strain>
        <tissue evidence="2">Leaf</tissue>
    </source>
</reference>
<evidence type="ECO:0000256" key="1">
    <source>
        <dbReference type="SAM" id="Phobius"/>
    </source>
</evidence>
<evidence type="ECO:0000313" key="2">
    <source>
        <dbReference type="EMBL" id="KAL0378925.1"/>
    </source>
</evidence>
<feature type="transmembrane region" description="Helical" evidence="1">
    <location>
        <begin position="42"/>
        <end position="62"/>
    </location>
</feature>
<protein>
    <submittedName>
        <fullName evidence="2">Uncharacterized protein</fullName>
    </submittedName>
</protein>
<accession>A0AAW2RG67</accession>